<keyword evidence="7" id="KW-0812">Transmembrane</keyword>
<comment type="pathway">
    <text evidence="1 6">Cell wall biogenesis; peptidoglycan biosynthesis.</text>
</comment>
<dbReference type="PANTHER" id="PTHR30582">
    <property type="entry name" value="L,D-TRANSPEPTIDASE"/>
    <property type="match status" value="1"/>
</dbReference>
<dbReference type="GO" id="GO:0016740">
    <property type="term" value="F:transferase activity"/>
    <property type="evidence" value="ECO:0007669"/>
    <property type="project" value="UniProtKB-KW"/>
</dbReference>
<accession>B8G6H5</accession>
<evidence type="ECO:0000256" key="4">
    <source>
        <dbReference type="ARBA" id="ARBA00022984"/>
    </source>
</evidence>
<dbReference type="RefSeq" id="WP_012616277.1">
    <property type="nucleotide sequence ID" value="NC_011831.1"/>
</dbReference>
<dbReference type="GO" id="GO:0005576">
    <property type="term" value="C:extracellular region"/>
    <property type="evidence" value="ECO:0007669"/>
    <property type="project" value="TreeGrafter"/>
</dbReference>
<dbReference type="UniPathway" id="UPA00219"/>
<reference evidence="9" key="1">
    <citation type="submission" date="2008-12" db="EMBL/GenBank/DDBJ databases">
        <title>Complete sequence of Chloroflexus aggregans DSM 9485.</title>
        <authorList>
            <consortium name="US DOE Joint Genome Institute"/>
            <person name="Lucas S."/>
            <person name="Copeland A."/>
            <person name="Lapidus A."/>
            <person name="Glavina del Rio T."/>
            <person name="Dalin E."/>
            <person name="Tice H."/>
            <person name="Pitluck S."/>
            <person name="Foster B."/>
            <person name="Larimer F."/>
            <person name="Land M."/>
            <person name="Hauser L."/>
            <person name="Kyrpides N."/>
            <person name="Mikhailova N."/>
            <person name="Bryant D."/>
            <person name="Richardson P."/>
        </authorList>
    </citation>
    <scope>NUCLEOTIDE SEQUENCE</scope>
    <source>
        <strain evidence="9">DSM 9485</strain>
    </source>
</reference>
<feature type="active site" description="Proton donor/acceptor" evidence="6">
    <location>
        <position position="332"/>
    </location>
</feature>
<dbReference type="Gene3D" id="2.40.440.10">
    <property type="entry name" value="L,D-transpeptidase catalytic domain-like"/>
    <property type="match status" value="1"/>
</dbReference>
<dbReference type="InterPro" id="IPR005490">
    <property type="entry name" value="LD_TPept_cat_dom"/>
</dbReference>
<keyword evidence="10" id="KW-1185">Reference proteome</keyword>
<evidence type="ECO:0000259" key="8">
    <source>
        <dbReference type="PROSITE" id="PS52029"/>
    </source>
</evidence>
<keyword evidence="3 6" id="KW-0133">Cell shape</keyword>
<evidence type="ECO:0000313" key="9">
    <source>
        <dbReference type="EMBL" id="ACL23912.1"/>
    </source>
</evidence>
<dbReference type="SUPFAM" id="SSF141523">
    <property type="entry name" value="L,D-transpeptidase catalytic domain-like"/>
    <property type="match status" value="1"/>
</dbReference>
<keyword evidence="5 6" id="KW-0961">Cell wall biogenesis/degradation</keyword>
<evidence type="ECO:0000256" key="6">
    <source>
        <dbReference type="PROSITE-ProRule" id="PRU01373"/>
    </source>
</evidence>
<organism evidence="9 10">
    <name type="scientific">Chloroflexus aggregans (strain MD-66 / DSM 9485)</name>
    <dbReference type="NCBI Taxonomy" id="326427"/>
    <lineage>
        <taxon>Bacteria</taxon>
        <taxon>Bacillati</taxon>
        <taxon>Chloroflexota</taxon>
        <taxon>Chloroflexia</taxon>
        <taxon>Chloroflexales</taxon>
        <taxon>Chloroflexineae</taxon>
        <taxon>Chloroflexaceae</taxon>
        <taxon>Chloroflexus</taxon>
    </lineage>
</organism>
<dbReference type="eggNOG" id="COG5479">
    <property type="taxonomic scope" value="Bacteria"/>
</dbReference>
<keyword evidence="7" id="KW-0472">Membrane</keyword>
<evidence type="ECO:0000256" key="1">
    <source>
        <dbReference type="ARBA" id="ARBA00004752"/>
    </source>
</evidence>
<feature type="active site" description="Nucleophile" evidence="6">
    <location>
        <position position="350"/>
    </location>
</feature>
<dbReference type="InterPro" id="IPR038063">
    <property type="entry name" value="Transpep_catalytic_dom"/>
</dbReference>
<proteinExistence type="predicted"/>
<feature type="domain" description="L,D-TPase catalytic" evidence="8">
    <location>
        <begin position="255"/>
        <end position="374"/>
    </location>
</feature>
<dbReference type="STRING" id="326427.Cagg_0994"/>
<keyword evidence="2" id="KW-0808">Transferase</keyword>
<dbReference type="GO" id="GO:0008360">
    <property type="term" value="P:regulation of cell shape"/>
    <property type="evidence" value="ECO:0007669"/>
    <property type="project" value="UniProtKB-UniRule"/>
</dbReference>
<dbReference type="EMBL" id="CP001337">
    <property type="protein sequence ID" value="ACL23912.1"/>
    <property type="molecule type" value="Genomic_DNA"/>
</dbReference>
<dbReference type="GO" id="GO:0071555">
    <property type="term" value="P:cell wall organization"/>
    <property type="evidence" value="ECO:0007669"/>
    <property type="project" value="UniProtKB-UniRule"/>
</dbReference>
<keyword evidence="7" id="KW-1133">Transmembrane helix</keyword>
<dbReference type="HOGENOM" id="CLU_735080_0_0_0"/>
<dbReference type="InterPro" id="IPR050979">
    <property type="entry name" value="LD-transpeptidase"/>
</dbReference>
<keyword evidence="4 6" id="KW-0573">Peptidoglycan synthesis</keyword>
<dbReference type="Proteomes" id="UP000002508">
    <property type="component" value="Chromosome"/>
</dbReference>
<dbReference type="AlphaFoldDB" id="B8G6H5"/>
<name>B8G6H5_CHLAD</name>
<dbReference type="eggNOG" id="COG1376">
    <property type="taxonomic scope" value="Bacteria"/>
</dbReference>
<evidence type="ECO:0000256" key="7">
    <source>
        <dbReference type="SAM" id="Phobius"/>
    </source>
</evidence>
<dbReference type="CDD" id="cd16913">
    <property type="entry name" value="YkuD_like"/>
    <property type="match status" value="1"/>
</dbReference>
<gene>
    <name evidence="9" type="ordered locus">Cagg_0994</name>
</gene>
<dbReference type="PANTHER" id="PTHR30582:SF2">
    <property type="entry name" value="L,D-TRANSPEPTIDASE YCIB-RELATED"/>
    <property type="match status" value="1"/>
</dbReference>
<evidence type="ECO:0000256" key="3">
    <source>
        <dbReference type="ARBA" id="ARBA00022960"/>
    </source>
</evidence>
<evidence type="ECO:0000256" key="5">
    <source>
        <dbReference type="ARBA" id="ARBA00023316"/>
    </source>
</evidence>
<dbReference type="PROSITE" id="PS52029">
    <property type="entry name" value="LD_TPASE"/>
    <property type="match status" value="1"/>
</dbReference>
<dbReference type="GO" id="GO:0071972">
    <property type="term" value="F:peptidoglycan L,D-transpeptidase activity"/>
    <property type="evidence" value="ECO:0007669"/>
    <property type="project" value="TreeGrafter"/>
</dbReference>
<evidence type="ECO:0000256" key="2">
    <source>
        <dbReference type="ARBA" id="ARBA00022679"/>
    </source>
</evidence>
<evidence type="ECO:0000313" key="10">
    <source>
        <dbReference type="Proteomes" id="UP000002508"/>
    </source>
</evidence>
<feature type="transmembrane region" description="Helical" evidence="7">
    <location>
        <begin position="12"/>
        <end position="31"/>
    </location>
</feature>
<sequence length="374" mass="42759">MSYPILPTTHHRHITTTLSLLAISILGWLYWFHPVIAHPTAARSRLPVVRTVYFPATGHHLSNRVGFLDFWRANGQLHTFGMPITEELVVDGRIVQYFERARFEYHPEYAGTPQQVQLGLLGREWLDRQGLVMPPASAGEGAFFAETGYWVSGEFLEFWERHGGLPVFGFPISETFNDNGVMTQYFERAWLRYRPEALSPFLRQQQLIYGFDLDTLDEVQIDDLGRRVAEQLGLSTAPVARLPGAPDWSPALWQRRIEVDLTRQRLFAYEDDLLVFTAPVATGRDGFNTPRGEFAIYYRLPEQTMADCLGGECWYVPNIPWVQYVVGGVALHGTYWHNAHGTGVRMSHGCINLRIDDAQWLYAWADLGVPVRVY</sequence>
<dbReference type="KEGG" id="cag:Cagg_0994"/>
<protein>
    <submittedName>
        <fullName evidence="9">ErfK/YbiS/YcfS/YnhG family protein</fullName>
    </submittedName>
</protein>
<dbReference type="Pfam" id="PF03734">
    <property type="entry name" value="YkuD"/>
    <property type="match status" value="1"/>
</dbReference>
<dbReference type="FunFam" id="2.40.440.10:FF:000015">
    <property type="entry name" value="ErfK/YbiS/YcfS/YnhG family protein"/>
    <property type="match status" value="1"/>
</dbReference>
<dbReference type="GO" id="GO:0018104">
    <property type="term" value="P:peptidoglycan-protein cross-linking"/>
    <property type="evidence" value="ECO:0007669"/>
    <property type="project" value="TreeGrafter"/>
</dbReference>
<dbReference type="OrthoDB" id="160089at2"/>